<keyword evidence="8" id="KW-0406">Ion transport</keyword>
<keyword evidence="5" id="KW-0631">Potassium channel</keyword>
<evidence type="ECO:0000313" key="17">
    <source>
        <dbReference type="Proteomes" id="UP001195914"/>
    </source>
</evidence>
<keyword evidence="7 12" id="KW-1133">Transmembrane helix</keyword>
<dbReference type="Pfam" id="PF03493">
    <property type="entry name" value="BK_channel_a"/>
    <property type="match status" value="1"/>
</dbReference>
<dbReference type="PANTHER" id="PTHR10027">
    <property type="entry name" value="CALCIUM-ACTIVATED POTASSIUM CHANNEL ALPHA CHAIN"/>
    <property type="match status" value="1"/>
</dbReference>
<dbReference type="InterPro" id="IPR003929">
    <property type="entry name" value="K_chnl_BK_asu"/>
</dbReference>
<accession>A0AAD9GHC9</accession>
<reference evidence="16" key="1">
    <citation type="journal article" date="2014" name="Nucleic Acids Res.">
        <title>The evolutionary dynamics of variant antigen genes in Babesia reveal a history of genomic innovation underlying host-parasite interaction.</title>
        <authorList>
            <person name="Jackson A.P."/>
            <person name="Otto T.D."/>
            <person name="Darby A."/>
            <person name="Ramaprasad A."/>
            <person name="Xia D."/>
            <person name="Echaide I.E."/>
            <person name="Farber M."/>
            <person name="Gahlot S."/>
            <person name="Gamble J."/>
            <person name="Gupta D."/>
            <person name="Gupta Y."/>
            <person name="Jackson L."/>
            <person name="Malandrin L."/>
            <person name="Malas T.B."/>
            <person name="Moussa E."/>
            <person name="Nair M."/>
            <person name="Reid A.J."/>
            <person name="Sanders M."/>
            <person name="Sharma J."/>
            <person name="Tracey A."/>
            <person name="Quail M.A."/>
            <person name="Weir W."/>
            <person name="Wastling J.M."/>
            <person name="Hall N."/>
            <person name="Willadsen P."/>
            <person name="Lingelbach K."/>
            <person name="Shiels B."/>
            <person name="Tait A."/>
            <person name="Berriman M."/>
            <person name="Allred D.R."/>
            <person name="Pain A."/>
        </authorList>
    </citation>
    <scope>NUCLEOTIDE SEQUENCE</scope>
    <source>
        <strain evidence="16">1802A</strain>
    </source>
</reference>
<evidence type="ECO:0000256" key="4">
    <source>
        <dbReference type="ARBA" id="ARBA00022692"/>
    </source>
</evidence>
<evidence type="ECO:0000259" key="14">
    <source>
        <dbReference type="Pfam" id="PF07885"/>
    </source>
</evidence>
<dbReference type="InterPro" id="IPR047871">
    <property type="entry name" value="K_chnl_Slo-like"/>
</dbReference>
<feature type="transmembrane region" description="Helical" evidence="12">
    <location>
        <begin position="234"/>
        <end position="253"/>
    </location>
</feature>
<evidence type="ECO:0000256" key="1">
    <source>
        <dbReference type="ARBA" id="ARBA00004141"/>
    </source>
</evidence>
<keyword evidence="2" id="KW-0813">Transport</keyword>
<evidence type="ECO:0000256" key="8">
    <source>
        <dbReference type="ARBA" id="ARBA00023065"/>
    </source>
</evidence>
<comment type="subcellular location">
    <subcellularLocation>
        <location evidence="1">Membrane</location>
        <topology evidence="1">Multi-pass membrane protein</topology>
    </subcellularLocation>
</comment>
<feature type="domain" description="RCK N-terminal" evidence="15">
    <location>
        <begin position="776"/>
        <end position="878"/>
    </location>
</feature>
<feature type="transmembrane region" description="Helical" evidence="12">
    <location>
        <begin position="289"/>
        <end position="311"/>
    </location>
</feature>
<evidence type="ECO:0000256" key="11">
    <source>
        <dbReference type="ARBA" id="ARBA00034430"/>
    </source>
</evidence>
<feature type="transmembrane region" description="Helical" evidence="12">
    <location>
        <begin position="210"/>
        <end position="228"/>
    </location>
</feature>
<name>A0AAD9GHC9_BABDI</name>
<dbReference type="SUPFAM" id="SSF81324">
    <property type="entry name" value="Voltage-gated potassium channels"/>
    <property type="match status" value="1"/>
</dbReference>
<keyword evidence="4 12" id="KW-0812">Transmembrane</keyword>
<sequence length="1043" mass="118054">MPKLNGGEKGQGYRALSKGLIDFTLISTLTFSLFYTVTTSSDHDTRWDETVPIIIGTVLFPATLYIFEVIQSVVNSIRNSLIQRRRHVGAIDHLDTSMTRFEDKQRKKRKPVSKSMVKLAVNSVGSWFAYAKLSITFMMNNSCLTLLFWDTIKLILWLVTITYWRRNAHTDDWDFSLTPLNIYRLHYVSLSLTNTELCLFILGAADIKDVLCSPLFWVNLFILPPITLFTKLTIFRHLSFFQIYLMLGFVRWVKCFRKLHDRVAQKSVVLLDRIINLLNVGIERKIHRIWRIGIGIFLIASAFASSMYVLQGVHPVAEKSNQFVYSLSHFGEFFYFSFITFSTVGYGDMTPLTIQAKLIAVCFVSCMLVWVPYEVNNLIQAFGGKNRISGHISTWGAIGPFILLIGEVDPVQLSLFVFKNYYAGANLKIIVLTNINIEAYDMQINQARLLRQSLCIINDEVGLNGNIDILHTIKANQAAAAFVLSTFKDQDVRKMDMKAVARVIGLKKFGCVGDNVLVQFCSPIGPQISLHSFGNIVSLYRVKMALIAKNITCPGIITLIINLSLTHNAAVPKDTTEETRQRDTQLYKSYLMGIGKCVRMCEIPDSLIGVSFETLCSNLYMCHGYITIGIMRNDTPYRSYTLNPAGHGYIIKEGDKAILVADSTYTKSMHRDIVSAGRSSSLAVRASVINMVMQQLSNTADEMEPISKRLSEVDHDDIYHNAPTERQPGGTFAQTNKSVAEHQHSVNSIVVTSVTFACNYVFEKPSKPIIAIIGYSAFVPQLLCYFEELGQFNVVIFGMEVSLKMNINVMLRFKSFLAVIDGDPMRKHDVNRAELYKACYIYVLPSPPLNNPGESDEEQDLRTIVTYRQLKSIMQVNASENKINNPYSNIFSLVELHSASNVAYLDDRKWSAWNVFDKRLDPSLSYIHSAEFSMGQFISDEMLYSLSMNTMVINDDYTIYKILLHLGSVGDPNKKHKGVKLISIKDISMESSKRTFGNLFNYLFCKMNQILIGIYRVGAEPMDNCVICAPPQNFYIRHMDMVG</sequence>
<feature type="transmembrane region" description="Helical" evidence="12">
    <location>
        <begin position="184"/>
        <end position="203"/>
    </location>
</feature>
<dbReference type="EMBL" id="JAHBMH010000024">
    <property type="protein sequence ID" value="KAK1938489.1"/>
    <property type="molecule type" value="Genomic_DNA"/>
</dbReference>
<evidence type="ECO:0000256" key="5">
    <source>
        <dbReference type="ARBA" id="ARBA00022826"/>
    </source>
</evidence>
<evidence type="ECO:0000256" key="3">
    <source>
        <dbReference type="ARBA" id="ARBA00022538"/>
    </source>
</evidence>
<evidence type="ECO:0000256" key="2">
    <source>
        <dbReference type="ARBA" id="ARBA00022448"/>
    </source>
</evidence>
<evidence type="ECO:0000259" key="15">
    <source>
        <dbReference type="Pfam" id="PF22614"/>
    </source>
</evidence>
<protein>
    <submittedName>
        <fullName evidence="16">Potassium channel</fullName>
    </submittedName>
</protein>
<evidence type="ECO:0000256" key="7">
    <source>
        <dbReference type="ARBA" id="ARBA00022989"/>
    </source>
</evidence>
<dbReference type="InterPro" id="IPR013099">
    <property type="entry name" value="K_chnl_dom"/>
</dbReference>
<feature type="transmembrane region" description="Helical" evidence="12">
    <location>
        <begin position="356"/>
        <end position="373"/>
    </location>
</feature>
<keyword evidence="10 16" id="KW-0407">Ion channel</keyword>
<dbReference type="InterPro" id="IPR003148">
    <property type="entry name" value="RCK_N"/>
</dbReference>
<evidence type="ECO:0000256" key="9">
    <source>
        <dbReference type="ARBA" id="ARBA00023136"/>
    </source>
</evidence>
<evidence type="ECO:0000259" key="13">
    <source>
        <dbReference type="Pfam" id="PF03493"/>
    </source>
</evidence>
<feature type="transmembrane region" description="Helical" evidence="12">
    <location>
        <begin position="143"/>
        <end position="164"/>
    </location>
</feature>
<keyword evidence="3" id="KW-0633">Potassium transport</keyword>
<feature type="transmembrane region" description="Helical" evidence="12">
    <location>
        <begin position="50"/>
        <end position="77"/>
    </location>
</feature>
<dbReference type="PANTHER" id="PTHR10027:SF10">
    <property type="entry name" value="SLOWPOKE 2, ISOFORM D"/>
    <property type="match status" value="1"/>
</dbReference>
<feature type="transmembrane region" description="Helical" evidence="12">
    <location>
        <begin position="20"/>
        <end position="38"/>
    </location>
</feature>
<reference evidence="16" key="2">
    <citation type="submission" date="2021-05" db="EMBL/GenBank/DDBJ databases">
        <authorList>
            <person name="Pain A."/>
        </authorList>
    </citation>
    <scope>NUCLEOTIDE SEQUENCE</scope>
    <source>
        <strain evidence="16">1802A</strain>
    </source>
</reference>
<feature type="domain" description="Potassium channel" evidence="14">
    <location>
        <begin position="299"/>
        <end position="381"/>
    </location>
</feature>
<dbReference type="GO" id="GO:0016020">
    <property type="term" value="C:membrane"/>
    <property type="evidence" value="ECO:0007669"/>
    <property type="project" value="UniProtKB-SubCell"/>
</dbReference>
<keyword evidence="9 12" id="KW-0472">Membrane</keyword>
<feature type="transmembrane region" description="Helical" evidence="12">
    <location>
        <begin position="323"/>
        <end position="344"/>
    </location>
</feature>
<keyword evidence="17" id="KW-1185">Reference proteome</keyword>
<gene>
    <name evidence="16" type="ORF">X943_001682</name>
</gene>
<evidence type="ECO:0000313" key="16">
    <source>
        <dbReference type="EMBL" id="KAK1938489.1"/>
    </source>
</evidence>
<dbReference type="AlphaFoldDB" id="A0AAD9GHC9"/>
<feature type="domain" description="Calcium-activated potassium channel BK alpha subunit" evidence="13">
    <location>
        <begin position="535"/>
        <end position="630"/>
    </location>
</feature>
<evidence type="ECO:0000256" key="12">
    <source>
        <dbReference type="SAM" id="Phobius"/>
    </source>
</evidence>
<organism evidence="16 17">
    <name type="scientific">Babesia divergens</name>
    <dbReference type="NCBI Taxonomy" id="32595"/>
    <lineage>
        <taxon>Eukaryota</taxon>
        <taxon>Sar</taxon>
        <taxon>Alveolata</taxon>
        <taxon>Apicomplexa</taxon>
        <taxon>Aconoidasida</taxon>
        <taxon>Piroplasmida</taxon>
        <taxon>Babesiidae</taxon>
        <taxon>Babesia</taxon>
    </lineage>
</organism>
<dbReference type="Pfam" id="PF22614">
    <property type="entry name" value="Slo-like_RCK"/>
    <property type="match status" value="1"/>
</dbReference>
<evidence type="ECO:0000256" key="6">
    <source>
        <dbReference type="ARBA" id="ARBA00022958"/>
    </source>
</evidence>
<comment type="caution">
    <text evidence="16">The sequence shown here is derived from an EMBL/GenBank/DDBJ whole genome shotgun (WGS) entry which is preliminary data.</text>
</comment>
<comment type="catalytic activity">
    <reaction evidence="11">
        <text>K(+)(in) = K(+)(out)</text>
        <dbReference type="Rhea" id="RHEA:29463"/>
        <dbReference type="ChEBI" id="CHEBI:29103"/>
    </reaction>
</comment>
<proteinExistence type="predicted"/>
<dbReference type="Pfam" id="PF07885">
    <property type="entry name" value="Ion_trans_2"/>
    <property type="match status" value="1"/>
</dbReference>
<dbReference type="Gene3D" id="1.10.287.70">
    <property type="match status" value="1"/>
</dbReference>
<keyword evidence="6" id="KW-0630">Potassium</keyword>
<dbReference type="Proteomes" id="UP001195914">
    <property type="component" value="Unassembled WGS sequence"/>
</dbReference>
<dbReference type="GO" id="GO:0005267">
    <property type="term" value="F:potassium channel activity"/>
    <property type="evidence" value="ECO:0007669"/>
    <property type="project" value="UniProtKB-KW"/>
</dbReference>
<evidence type="ECO:0000256" key="10">
    <source>
        <dbReference type="ARBA" id="ARBA00023303"/>
    </source>
</evidence>